<dbReference type="PANTHER" id="PTHR23254">
    <property type="entry name" value="EIF4G DOMAIN PROTEIN"/>
    <property type="match status" value="1"/>
</dbReference>
<name>A0A8S3YLY3_9EUPU</name>
<feature type="domain" description="MIF4G" evidence="5">
    <location>
        <begin position="196"/>
        <end position="415"/>
    </location>
</feature>
<evidence type="ECO:0000259" key="5">
    <source>
        <dbReference type="SMART" id="SM00543"/>
    </source>
</evidence>
<comment type="caution">
    <text evidence="6">The sequence shown here is derived from an EMBL/GenBank/DDBJ whole genome shotgun (WGS) entry which is preliminary data.</text>
</comment>
<dbReference type="InterPro" id="IPR016024">
    <property type="entry name" value="ARM-type_fold"/>
</dbReference>
<dbReference type="InterPro" id="IPR009818">
    <property type="entry name" value="PAM2_motif"/>
</dbReference>
<protein>
    <recommendedName>
        <fullName evidence="5">MIF4G domain-containing protein</fullName>
    </recommendedName>
</protein>
<dbReference type="SUPFAM" id="SSF48371">
    <property type="entry name" value="ARM repeat"/>
    <property type="match status" value="1"/>
</dbReference>
<dbReference type="Proteomes" id="UP000678393">
    <property type="component" value="Unassembled WGS sequence"/>
</dbReference>
<evidence type="ECO:0000313" key="6">
    <source>
        <dbReference type="EMBL" id="CAG5116452.1"/>
    </source>
</evidence>
<dbReference type="InterPro" id="IPR051367">
    <property type="entry name" value="mRNA_TranslReg/HistoneTransl"/>
</dbReference>
<dbReference type="OrthoDB" id="8171816at2759"/>
<evidence type="ECO:0000256" key="2">
    <source>
        <dbReference type="ARBA" id="ARBA00022490"/>
    </source>
</evidence>
<organism evidence="6 7">
    <name type="scientific">Candidula unifasciata</name>
    <dbReference type="NCBI Taxonomy" id="100452"/>
    <lineage>
        <taxon>Eukaryota</taxon>
        <taxon>Metazoa</taxon>
        <taxon>Spiralia</taxon>
        <taxon>Lophotrochozoa</taxon>
        <taxon>Mollusca</taxon>
        <taxon>Gastropoda</taxon>
        <taxon>Heterobranchia</taxon>
        <taxon>Euthyneura</taxon>
        <taxon>Panpulmonata</taxon>
        <taxon>Eupulmonata</taxon>
        <taxon>Stylommatophora</taxon>
        <taxon>Helicina</taxon>
        <taxon>Helicoidea</taxon>
        <taxon>Geomitridae</taxon>
        <taxon>Candidula</taxon>
    </lineage>
</organism>
<keyword evidence="2" id="KW-0963">Cytoplasm</keyword>
<feature type="compositionally biased region" description="Basic and acidic residues" evidence="4">
    <location>
        <begin position="45"/>
        <end position="54"/>
    </location>
</feature>
<dbReference type="Pfam" id="PF02854">
    <property type="entry name" value="MIF4G"/>
    <property type="match status" value="1"/>
</dbReference>
<evidence type="ECO:0000256" key="3">
    <source>
        <dbReference type="ARBA" id="ARBA00022845"/>
    </source>
</evidence>
<dbReference type="EMBL" id="CAJHNH020000259">
    <property type="protein sequence ID" value="CAG5116452.1"/>
    <property type="molecule type" value="Genomic_DNA"/>
</dbReference>
<dbReference type="SMART" id="SM00543">
    <property type="entry name" value="MIF4G"/>
    <property type="match status" value="1"/>
</dbReference>
<feature type="compositionally biased region" description="Polar residues" evidence="4">
    <location>
        <begin position="55"/>
        <end position="91"/>
    </location>
</feature>
<proteinExistence type="predicted"/>
<dbReference type="Pfam" id="PF07145">
    <property type="entry name" value="PAM2"/>
    <property type="match status" value="1"/>
</dbReference>
<dbReference type="GO" id="GO:0005737">
    <property type="term" value="C:cytoplasm"/>
    <property type="evidence" value="ECO:0007669"/>
    <property type="project" value="UniProtKB-SubCell"/>
</dbReference>
<feature type="region of interest" description="Disordered" evidence="4">
    <location>
        <begin position="1"/>
        <end position="95"/>
    </location>
</feature>
<evidence type="ECO:0000256" key="4">
    <source>
        <dbReference type="SAM" id="MobiDB-lite"/>
    </source>
</evidence>
<dbReference type="GO" id="GO:0006446">
    <property type="term" value="P:regulation of translational initiation"/>
    <property type="evidence" value="ECO:0007669"/>
    <property type="project" value="TreeGrafter"/>
</dbReference>
<keyword evidence="3" id="KW-0810">Translation regulation</keyword>
<comment type="subcellular location">
    <subcellularLocation>
        <location evidence="1">Cytoplasm</location>
    </subcellularLocation>
</comment>
<gene>
    <name evidence="6" type="ORF">CUNI_LOCUS2010</name>
</gene>
<feature type="compositionally biased region" description="Polar residues" evidence="4">
    <location>
        <begin position="1"/>
        <end position="16"/>
    </location>
</feature>
<accession>A0A8S3YLY3</accession>
<sequence>MSSKENPQNSACANESSNHRVIGDGSLPRPPNSVTQSRVLNKLLKNHEIPDNRESAQTNHGPDQGTEDSGTSPANGHQSSQALPETSQLTFSPPEVTSALSVNAKEFVPRCQPALESYSYPDQNCDQGDQFNLSATAAEFVPNVSDEYNYSDNFYRRSPYEDYEEDPNYLFEELNDQFDSLYMYDVPSAHSGNPILDRFNQVIHVLSMNPGNMEEYLRPVCDMIRTSSDTTEIANDVAESLFNQSIKEANFRYTGARICQFLSSSLKGNPHFSGFKTIFLQRCQKEYKRRGELKSGSPEDQERLRALAMFMAEVFLNVETELPDGTVQRLHFLPSTLIDLVKTLLSKPSDLDVKCSCQLLKLAGGLIEDVVKNSPEDCVKFEEIFTQLQSMQSNNILTENTKFMVGTVMKLKDSDWNRSPSPIKHAGISFLSEANTFQASEPVFYNQAGTPCSRTEAGFPEEDTKDDTYILNEEEEAAYLSWQIEQELLTEDPGALLINDTGYDSYQFDENDDGGMGDEMEAAYEEFLQKQSCLQSYQPHLVGQSPPAVPHTFS</sequence>
<dbReference type="Gene3D" id="1.25.40.180">
    <property type="match status" value="1"/>
</dbReference>
<dbReference type="GO" id="GO:0003723">
    <property type="term" value="F:RNA binding"/>
    <property type="evidence" value="ECO:0007669"/>
    <property type="project" value="InterPro"/>
</dbReference>
<keyword evidence="7" id="KW-1185">Reference proteome</keyword>
<dbReference type="GO" id="GO:0008494">
    <property type="term" value="F:translation activator activity"/>
    <property type="evidence" value="ECO:0007669"/>
    <property type="project" value="TreeGrafter"/>
</dbReference>
<dbReference type="AlphaFoldDB" id="A0A8S3YLY3"/>
<dbReference type="PANTHER" id="PTHR23254:SF15">
    <property type="entry name" value="POLYADENYLATE-BINDING PROTEIN-INTERACTING PROTEIN 1"/>
    <property type="match status" value="1"/>
</dbReference>
<dbReference type="InterPro" id="IPR003890">
    <property type="entry name" value="MIF4G-like_typ-3"/>
</dbReference>
<reference evidence="6" key="1">
    <citation type="submission" date="2021-04" db="EMBL/GenBank/DDBJ databases">
        <authorList>
            <consortium name="Molecular Ecology Group"/>
        </authorList>
    </citation>
    <scope>NUCLEOTIDE SEQUENCE</scope>
</reference>
<evidence type="ECO:0000313" key="7">
    <source>
        <dbReference type="Proteomes" id="UP000678393"/>
    </source>
</evidence>
<evidence type="ECO:0000256" key="1">
    <source>
        <dbReference type="ARBA" id="ARBA00004496"/>
    </source>
</evidence>
<feature type="non-terminal residue" evidence="6">
    <location>
        <position position="554"/>
    </location>
</feature>